<dbReference type="Pfam" id="PF13499">
    <property type="entry name" value="EF-hand_7"/>
    <property type="match status" value="1"/>
</dbReference>
<keyword evidence="3 11" id="KW-0732">Signal</keyword>
<evidence type="ECO:0000256" key="8">
    <source>
        <dbReference type="ARBA" id="ARBA00023180"/>
    </source>
</evidence>
<dbReference type="EMBL" id="KB310004">
    <property type="protein sequence ID" value="ELT92778.1"/>
    <property type="molecule type" value="Genomic_DNA"/>
</dbReference>
<dbReference type="PANTHER" id="PTHR46222:SF3">
    <property type="entry name" value="PEPTIDYLPROLYL ISOMERASE"/>
    <property type="match status" value="1"/>
</dbReference>
<dbReference type="InterPro" id="IPR018247">
    <property type="entry name" value="EF_Hand_1_Ca_BS"/>
</dbReference>
<keyword evidence="8" id="KW-0325">Glycoprotein</keyword>
<dbReference type="InterPro" id="IPR052273">
    <property type="entry name" value="PPIase_FKBP"/>
</dbReference>
<dbReference type="EMBL" id="AMQN01002761">
    <property type="status" value="NOT_ANNOTATED_CDS"/>
    <property type="molecule type" value="Genomic_DNA"/>
</dbReference>
<dbReference type="PROSITE" id="PS00018">
    <property type="entry name" value="EF_HAND_1"/>
    <property type="match status" value="2"/>
</dbReference>
<dbReference type="EC" id="5.2.1.8" evidence="2 10"/>
<dbReference type="Proteomes" id="UP000014760">
    <property type="component" value="Unassembled WGS sequence"/>
</dbReference>
<evidence type="ECO:0000256" key="1">
    <source>
        <dbReference type="ARBA" id="ARBA00000971"/>
    </source>
</evidence>
<dbReference type="SUPFAM" id="SSF54534">
    <property type="entry name" value="FKBP-like"/>
    <property type="match status" value="1"/>
</dbReference>
<feature type="domain" description="EF-hand" evidence="13">
    <location>
        <begin position="144"/>
        <end position="179"/>
    </location>
</feature>
<evidence type="ECO:0000313" key="15">
    <source>
        <dbReference type="EnsemblMetazoa" id="CapteP182499"/>
    </source>
</evidence>
<evidence type="ECO:0000313" key="16">
    <source>
        <dbReference type="Proteomes" id="UP000014760"/>
    </source>
</evidence>
<accession>R7TG68</accession>
<dbReference type="SUPFAM" id="SSF47473">
    <property type="entry name" value="EF-hand"/>
    <property type="match status" value="1"/>
</dbReference>
<keyword evidence="9 10" id="KW-0413">Isomerase</keyword>
<evidence type="ECO:0000256" key="9">
    <source>
        <dbReference type="ARBA" id="ARBA00023235"/>
    </source>
</evidence>
<dbReference type="InterPro" id="IPR046357">
    <property type="entry name" value="PPIase_dom_sf"/>
</dbReference>
<dbReference type="GO" id="GO:0005783">
    <property type="term" value="C:endoplasmic reticulum"/>
    <property type="evidence" value="ECO:0007669"/>
    <property type="project" value="UniProtKB-ARBA"/>
</dbReference>
<reference evidence="15" key="3">
    <citation type="submission" date="2015-06" db="UniProtKB">
        <authorList>
            <consortium name="EnsemblMetazoa"/>
        </authorList>
    </citation>
    <scope>IDENTIFICATION</scope>
</reference>
<gene>
    <name evidence="14" type="ORF">CAPTEDRAFT_182499</name>
</gene>
<evidence type="ECO:0000259" key="13">
    <source>
        <dbReference type="PROSITE" id="PS50222"/>
    </source>
</evidence>
<evidence type="ECO:0000256" key="7">
    <source>
        <dbReference type="ARBA" id="ARBA00023110"/>
    </source>
</evidence>
<evidence type="ECO:0000259" key="12">
    <source>
        <dbReference type="PROSITE" id="PS50059"/>
    </source>
</evidence>
<feature type="chain" id="PRO_5008786971" description="peptidylprolyl isomerase" evidence="11">
    <location>
        <begin position="17"/>
        <end position="252"/>
    </location>
</feature>
<feature type="signal peptide" evidence="11">
    <location>
        <begin position="1"/>
        <end position="16"/>
    </location>
</feature>
<dbReference type="Pfam" id="PF00254">
    <property type="entry name" value="FKBP_C"/>
    <property type="match status" value="1"/>
</dbReference>
<dbReference type="AlphaFoldDB" id="R7TG68"/>
<dbReference type="OrthoDB" id="1902587at2759"/>
<evidence type="ECO:0000256" key="6">
    <source>
        <dbReference type="ARBA" id="ARBA00022837"/>
    </source>
</evidence>
<evidence type="ECO:0000256" key="11">
    <source>
        <dbReference type="SAM" id="SignalP"/>
    </source>
</evidence>
<keyword evidence="5" id="KW-0256">Endoplasmic reticulum</keyword>
<keyword evidence="7 10" id="KW-0697">Rotamase</keyword>
<dbReference type="STRING" id="283909.R7TG68"/>
<keyword evidence="4" id="KW-0677">Repeat</keyword>
<proteinExistence type="predicted"/>
<keyword evidence="6" id="KW-0106">Calcium</keyword>
<evidence type="ECO:0000256" key="3">
    <source>
        <dbReference type="ARBA" id="ARBA00022729"/>
    </source>
</evidence>
<dbReference type="Gene3D" id="1.10.238.10">
    <property type="entry name" value="EF-hand"/>
    <property type="match status" value="1"/>
</dbReference>
<dbReference type="Gene3D" id="3.10.50.40">
    <property type="match status" value="1"/>
</dbReference>
<evidence type="ECO:0000256" key="2">
    <source>
        <dbReference type="ARBA" id="ARBA00013194"/>
    </source>
</evidence>
<dbReference type="GO" id="GO:0003755">
    <property type="term" value="F:peptidyl-prolyl cis-trans isomerase activity"/>
    <property type="evidence" value="ECO:0007669"/>
    <property type="project" value="UniProtKB-KW"/>
</dbReference>
<reference evidence="14 16" key="2">
    <citation type="journal article" date="2013" name="Nature">
        <title>Insights into bilaterian evolution from three spiralian genomes.</title>
        <authorList>
            <person name="Simakov O."/>
            <person name="Marletaz F."/>
            <person name="Cho S.J."/>
            <person name="Edsinger-Gonzales E."/>
            <person name="Havlak P."/>
            <person name="Hellsten U."/>
            <person name="Kuo D.H."/>
            <person name="Larsson T."/>
            <person name="Lv J."/>
            <person name="Arendt D."/>
            <person name="Savage R."/>
            <person name="Osoegawa K."/>
            <person name="de Jong P."/>
            <person name="Grimwood J."/>
            <person name="Chapman J.A."/>
            <person name="Shapiro H."/>
            <person name="Aerts A."/>
            <person name="Otillar R.P."/>
            <person name="Terry A.Y."/>
            <person name="Boore J.L."/>
            <person name="Grigoriev I.V."/>
            <person name="Lindberg D.R."/>
            <person name="Seaver E.C."/>
            <person name="Weisblat D.A."/>
            <person name="Putnam N.H."/>
            <person name="Rokhsar D.S."/>
        </authorList>
    </citation>
    <scope>NUCLEOTIDE SEQUENCE</scope>
    <source>
        <strain evidence="14 16">I ESC-2004</strain>
    </source>
</reference>
<dbReference type="FunCoup" id="R7TG68">
    <property type="interactions" value="127"/>
</dbReference>
<dbReference type="EnsemblMetazoa" id="CapteT182499">
    <property type="protein sequence ID" value="CapteP182499"/>
    <property type="gene ID" value="CapteG182499"/>
</dbReference>
<dbReference type="InterPro" id="IPR002048">
    <property type="entry name" value="EF_hand_dom"/>
</dbReference>
<dbReference type="HOGENOM" id="CLU_013615_5_0_1"/>
<dbReference type="FunFam" id="3.10.50.40:FF:000006">
    <property type="entry name" value="Peptidyl-prolyl cis-trans isomerase"/>
    <property type="match status" value="1"/>
</dbReference>
<evidence type="ECO:0000313" key="14">
    <source>
        <dbReference type="EMBL" id="ELT92778.1"/>
    </source>
</evidence>
<dbReference type="GO" id="GO:0005509">
    <property type="term" value="F:calcium ion binding"/>
    <property type="evidence" value="ECO:0007669"/>
    <property type="project" value="InterPro"/>
</dbReference>
<protein>
    <recommendedName>
        <fullName evidence="2 10">peptidylprolyl isomerase</fullName>
        <ecNumber evidence="2 10">5.2.1.8</ecNumber>
    </recommendedName>
</protein>
<dbReference type="PROSITE" id="PS50222">
    <property type="entry name" value="EF_HAND_2"/>
    <property type="match status" value="1"/>
</dbReference>
<dbReference type="PROSITE" id="PS50059">
    <property type="entry name" value="FKBP_PPIASE"/>
    <property type="match status" value="1"/>
</dbReference>
<organism evidence="14">
    <name type="scientific">Capitella teleta</name>
    <name type="common">Polychaete worm</name>
    <dbReference type="NCBI Taxonomy" id="283909"/>
    <lineage>
        <taxon>Eukaryota</taxon>
        <taxon>Metazoa</taxon>
        <taxon>Spiralia</taxon>
        <taxon>Lophotrochozoa</taxon>
        <taxon>Annelida</taxon>
        <taxon>Polychaeta</taxon>
        <taxon>Sedentaria</taxon>
        <taxon>Scolecida</taxon>
        <taxon>Capitellidae</taxon>
        <taxon>Capitella</taxon>
    </lineage>
</organism>
<dbReference type="InterPro" id="IPR001179">
    <property type="entry name" value="PPIase_FKBP_dom"/>
</dbReference>
<comment type="catalytic activity">
    <reaction evidence="1 10">
        <text>[protein]-peptidylproline (omega=180) = [protein]-peptidylproline (omega=0)</text>
        <dbReference type="Rhea" id="RHEA:16237"/>
        <dbReference type="Rhea" id="RHEA-COMP:10747"/>
        <dbReference type="Rhea" id="RHEA-COMP:10748"/>
        <dbReference type="ChEBI" id="CHEBI:83833"/>
        <dbReference type="ChEBI" id="CHEBI:83834"/>
        <dbReference type="EC" id="5.2.1.8"/>
    </reaction>
</comment>
<dbReference type="InterPro" id="IPR011992">
    <property type="entry name" value="EF-hand-dom_pair"/>
</dbReference>
<reference evidence="16" key="1">
    <citation type="submission" date="2012-12" db="EMBL/GenBank/DDBJ databases">
        <authorList>
            <person name="Hellsten U."/>
            <person name="Grimwood J."/>
            <person name="Chapman J.A."/>
            <person name="Shapiro H."/>
            <person name="Aerts A."/>
            <person name="Otillar R.P."/>
            <person name="Terry A.Y."/>
            <person name="Boore J.L."/>
            <person name="Simakov O."/>
            <person name="Marletaz F."/>
            <person name="Cho S.-J."/>
            <person name="Edsinger-Gonzales E."/>
            <person name="Havlak P."/>
            <person name="Kuo D.-H."/>
            <person name="Larsson T."/>
            <person name="Lv J."/>
            <person name="Arendt D."/>
            <person name="Savage R."/>
            <person name="Osoegawa K."/>
            <person name="de Jong P."/>
            <person name="Lindberg D.R."/>
            <person name="Seaver E.C."/>
            <person name="Weisblat D.A."/>
            <person name="Putnam N.H."/>
            <person name="Grigoriev I.V."/>
            <person name="Rokhsar D.S."/>
        </authorList>
    </citation>
    <scope>NUCLEOTIDE SEQUENCE</scope>
    <source>
        <strain evidence="16">I ESC-2004</strain>
    </source>
</reference>
<feature type="domain" description="PPIase FKBP-type" evidence="12">
    <location>
        <begin position="55"/>
        <end position="143"/>
    </location>
</feature>
<dbReference type="PANTHER" id="PTHR46222">
    <property type="entry name" value="PEPTIDYL-PROLYL CIS-TRANS ISOMERASE FKBP7/14"/>
    <property type="match status" value="1"/>
</dbReference>
<evidence type="ECO:0000256" key="4">
    <source>
        <dbReference type="ARBA" id="ARBA00022737"/>
    </source>
</evidence>
<evidence type="ECO:0000256" key="10">
    <source>
        <dbReference type="PROSITE-ProRule" id="PRU00277"/>
    </source>
</evidence>
<name>R7TG68_CAPTE</name>
<sequence>MKLSLLNLFLVASVLAVLLPLPLLAEETDDEKPKAELQIEVLSKPDECPKKTEKGKMIKVHYTGTLEDGVKFDSSWDRGEPLQFQLGSGQVIRGWDQGLLNMCVGEKRKLTIPSHLAYGQKGAGERIPPGATLIFTTELIDVSDEKQKGENIFKEIDADGDNLLSQEEFDVFFALEMKNMSLVMRDESHNRQIATKIFSIEDLNGDGNVTLEEYVSRKYIEEIEEEMELYKKTENSESIIFKDQYDNIYRNK</sequence>
<evidence type="ECO:0000256" key="5">
    <source>
        <dbReference type="ARBA" id="ARBA00022824"/>
    </source>
</evidence>
<keyword evidence="16" id="KW-1185">Reference proteome</keyword>
<dbReference type="OMA" id="KQMCVGE"/>